<dbReference type="AlphaFoldDB" id="A0A183HFH5"/>
<keyword evidence="1" id="KW-1133">Transmembrane helix</keyword>
<dbReference type="Proteomes" id="UP000267606">
    <property type="component" value="Unassembled WGS sequence"/>
</dbReference>
<reference evidence="4" key="1">
    <citation type="submission" date="2016-06" db="UniProtKB">
        <authorList>
            <consortium name="WormBaseParasite"/>
        </authorList>
    </citation>
    <scope>IDENTIFICATION</scope>
</reference>
<keyword evidence="1" id="KW-0812">Transmembrane</keyword>
<keyword evidence="1" id="KW-0472">Membrane</keyword>
<protein>
    <submittedName>
        <fullName evidence="4">Peroxin-14</fullName>
    </submittedName>
</protein>
<evidence type="ECO:0000313" key="3">
    <source>
        <dbReference type="Proteomes" id="UP000267606"/>
    </source>
</evidence>
<accession>A0A183HFH5</accession>
<dbReference type="WBParaSite" id="OFLC_0000623601-mRNA-1">
    <property type="protein sequence ID" value="OFLC_0000623601-mRNA-1"/>
    <property type="gene ID" value="OFLC_0000623601"/>
</dbReference>
<dbReference type="STRING" id="387005.A0A183HFH5"/>
<dbReference type="EMBL" id="UZAJ01005815">
    <property type="protein sequence ID" value="VDO45869.1"/>
    <property type="molecule type" value="Genomic_DNA"/>
</dbReference>
<keyword evidence="3" id="KW-1185">Reference proteome</keyword>
<evidence type="ECO:0000256" key="1">
    <source>
        <dbReference type="SAM" id="Phobius"/>
    </source>
</evidence>
<evidence type="ECO:0000313" key="4">
    <source>
        <dbReference type="WBParaSite" id="OFLC_0000623601-mRNA-1"/>
    </source>
</evidence>
<name>A0A183HFH5_9BILA</name>
<reference evidence="2 3" key="2">
    <citation type="submission" date="2018-11" db="EMBL/GenBank/DDBJ databases">
        <authorList>
            <consortium name="Pathogen Informatics"/>
        </authorList>
    </citation>
    <scope>NUCLEOTIDE SEQUENCE [LARGE SCALE GENOMIC DNA]</scope>
</reference>
<evidence type="ECO:0000313" key="2">
    <source>
        <dbReference type="EMBL" id="VDO45869.1"/>
    </source>
</evidence>
<gene>
    <name evidence="2" type="ORF">OFLC_LOCUS6237</name>
</gene>
<sequence length="219" mass="24637">MHFTQLRIPTSYITLRRRTVIVGLGIGVGIAVVSYFWVKRFWRTLSRNEYEEYDDAIENLPNGFVVPQSGVNLAYETILVRIGKTRGVLSIGSSQRNSNKSGNIPSGESDLICSLQSVQETLQRVERAIIALDMVKNRSEKDCKRSELLSSVLDRLRVLETDITRVVQEGGYEKEIPSSDETFWSASAGGLQHPGSLSVLSDDSFWSAYDELVRFHENC</sequence>
<feature type="transmembrane region" description="Helical" evidence="1">
    <location>
        <begin position="20"/>
        <end position="38"/>
    </location>
</feature>
<proteinExistence type="predicted"/>
<organism evidence="4">
    <name type="scientific">Onchocerca flexuosa</name>
    <dbReference type="NCBI Taxonomy" id="387005"/>
    <lineage>
        <taxon>Eukaryota</taxon>
        <taxon>Metazoa</taxon>
        <taxon>Ecdysozoa</taxon>
        <taxon>Nematoda</taxon>
        <taxon>Chromadorea</taxon>
        <taxon>Rhabditida</taxon>
        <taxon>Spirurina</taxon>
        <taxon>Spiruromorpha</taxon>
        <taxon>Filarioidea</taxon>
        <taxon>Onchocercidae</taxon>
        <taxon>Onchocerca</taxon>
    </lineage>
</organism>